<reference evidence="2" key="1">
    <citation type="submission" date="2022-06" db="EMBL/GenBank/DDBJ databases">
        <title>Isolation of gut microbiota from human fecal samples.</title>
        <authorList>
            <person name="Pamer E.G."/>
            <person name="Barat B."/>
            <person name="Waligurski E."/>
            <person name="Medina S."/>
            <person name="Paddock L."/>
            <person name="Mostad J."/>
        </authorList>
    </citation>
    <scope>NUCLEOTIDE SEQUENCE</scope>
    <source>
        <strain evidence="2">DFI.9.91</strain>
    </source>
</reference>
<feature type="domain" description="YubB ferredoxin-like" evidence="1">
    <location>
        <begin position="129"/>
        <end position="210"/>
    </location>
</feature>
<organism evidence="2 3">
    <name type="scientific">Intestinimonas massiliensis</name>
    <name type="common">ex Afouda et al. 2020</name>
    <dbReference type="NCBI Taxonomy" id="1673721"/>
    <lineage>
        <taxon>Bacteria</taxon>
        <taxon>Bacillati</taxon>
        <taxon>Bacillota</taxon>
        <taxon>Clostridia</taxon>
        <taxon>Eubacteriales</taxon>
        <taxon>Intestinimonas</taxon>
    </lineage>
</organism>
<dbReference type="Pfam" id="PF18406">
    <property type="entry name" value="DUF1281_C"/>
    <property type="match status" value="1"/>
</dbReference>
<accession>A0AAW5JPG9</accession>
<proteinExistence type="predicted"/>
<dbReference type="Gene3D" id="3.30.70.1270">
    <property type="entry name" value="Api92-like domains"/>
    <property type="match status" value="1"/>
</dbReference>
<dbReference type="EMBL" id="JANFYS010000013">
    <property type="protein sequence ID" value="MCQ4770275.1"/>
    <property type="molecule type" value="Genomic_DNA"/>
</dbReference>
<evidence type="ECO:0000313" key="2">
    <source>
        <dbReference type="EMBL" id="MCQ4770275.1"/>
    </source>
</evidence>
<dbReference type="InterPro" id="IPR041329">
    <property type="entry name" value="YubB_C"/>
</dbReference>
<dbReference type="SUPFAM" id="SSF160940">
    <property type="entry name" value="Api92-like"/>
    <property type="match status" value="1"/>
</dbReference>
<sequence length="231" mass="26252">MPNHVINKITITGDEDTIRDLLESIREDGESLGTVDFNKIIPMPDSMNIESGSNTDKGLKAYTDFMFIYTLAGTRDDVDLDCIPKKSEEAFLNARPDVTPAQWELGKTAYRNQSKYGAPTWYEWSIQNWGTKWNAYNSLECVPGGDTTELCFQTAWSPPQPVLQRLSEQYPELAFSHAWADEDIGFNCGIVEYKNGEITSEYLPQGDEAVSFACEQWGYDPEEYEEMTMNM</sequence>
<dbReference type="RefSeq" id="WP_256303768.1">
    <property type="nucleotide sequence ID" value="NZ_JANFYS010000013.1"/>
</dbReference>
<name>A0AAW5JPG9_9FIRM</name>
<gene>
    <name evidence="2" type="ORF">NE579_07340</name>
</gene>
<dbReference type="Proteomes" id="UP001204562">
    <property type="component" value="Unassembled WGS sequence"/>
</dbReference>
<dbReference type="AlphaFoldDB" id="A0AAW5JPG9"/>
<evidence type="ECO:0000259" key="1">
    <source>
        <dbReference type="Pfam" id="PF18406"/>
    </source>
</evidence>
<comment type="caution">
    <text evidence="2">The sequence shown here is derived from an EMBL/GenBank/DDBJ whole genome shotgun (WGS) entry which is preliminary data.</text>
</comment>
<protein>
    <recommendedName>
        <fullName evidence="1">YubB ferredoxin-like domain-containing protein</fullName>
    </recommendedName>
</protein>
<evidence type="ECO:0000313" key="3">
    <source>
        <dbReference type="Proteomes" id="UP001204562"/>
    </source>
</evidence>